<dbReference type="PATRIC" id="fig|1454001.3.peg.2290"/>
<dbReference type="PANTHER" id="PTHR43585">
    <property type="entry name" value="FUMIPYRROLE BIOSYNTHESIS PROTEIN C"/>
    <property type="match status" value="1"/>
</dbReference>
<keyword evidence="3 4" id="KW-0067">ATP-binding</keyword>
<reference evidence="6" key="1">
    <citation type="submission" date="2014-02" db="EMBL/GenBank/DDBJ databases">
        <title>Expanding our view of genomic diversity in Candidatus Accumulibacter clades.</title>
        <authorList>
            <person name="Skennerton C.T."/>
            <person name="Barr J.J."/>
            <person name="Slater F.R."/>
            <person name="Bond P.L."/>
            <person name="Tyson G.W."/>
        </authorList>
    </citation>
    <scope>NUCLEOTIDE SEQUENCE [LARGE SCALE GENOMIC DNA]</scope>
</reference>
<dbReference type="Gene3D" id="3.30.470.20">
    <property type="entry name" value="ATP-grasp fold, B domain"/>
    <property type="match status" value="1"/>
</dbReference>
<accession>A0A011NRM0</accession>
<keyword evidence="1 6" id="KW-0436">Ligase</keyword>
<comment type="caution">
    <text evidence="6">The sequence shown here is derived from an EMBL/GenBank/DDBJ whole genome shotgun (WGS) entry which is preliminary data.</text>
</comment>
<dbReference type="GO" id="GO:0005524">
    <property type="term" value="F:ATP binding"/>
    <property type="evidence" value="ECO:0007669"/>
    <property type="project" value="UniProtKB-UniRule"/>
</dbReference>
<name>A0A011NRM0_9PROT</name>
<dbReference type="GO" id="GO:0004637">
    <property type="term" value="F:phosphoribosylamine-glycine ligase activity"/>
    <property type="evidence" value="ECO:0007669"/>
    <property type="project" value="UniProtKB-EC"/>
</dbReference>
<dbReference type="AlphaFoldDB" id="A0A011NRM0"/>
<evidence type="ECO:0000313" key="7">
    <source>
        <dbReference type="Proteomes" id="UP000020218"/>
    </source>
</evidence>
<evidence type="ECO:0000259" key="5">
    <source>
        <dbReference type="PROSITE" id="PS50975"/>
    </source>
</evidence>
<evidence type="ECO:0000256" key="3">
    <source>
        <dbReference type="ARBA" id="ARBA00022840"/>
    </source>
</evidence>
<gene>
    <name evidence="6" type="primary">purD_2</name>
    <name evidence="6" type="ORF">AW08_02287</name>
</gene>
<dbReference type="GO" id="GO:0046872">
    <property type="term" value="F:metal ion binding"/>
    <property type="evidence" value="ECO:0007669"/>
    <property type="project" value="InterPro"/>
</dbReference>
<keyword evidence="2 4" id="KW-0547">Nucleotide-binding</keyword>
<feature type="domain" description="ATP-grasp" evidence="5">
    <location>
        <begin position="108"/>
        <end position="299"/>
    </location>
</feature>
<dbReference type="InterPro" id="IPR011761">
    <property type="entry name" value="ATP-grasp"/>
</dbReference>
<keyword evidence="7" id="KW-1185">Reference proteome</keyword>
<dbReference type="PROSITE" id="PS50975">
    <property type="entry name" value="ATP_GRASP"/>
    <property type="match status" value="1"/>
</dbReference>
<dbReference type="EC" id="6.3.4.13" evidence="6"/>
<evidence type="ECO:0000256" key="4">
    <source>
        <dbReference type="PROSITE-ProRule" id="PRU00409"/>
    </source>
</evidence>
<dbReference type="STRING" id="1454001.AW08_02287"/>
<evidence type="ECO:0000256" key="2">
    <source>
        <dbReference type="ARBA" id="ARBA00022741"/>
    </source>
</evidence>
<evidence type="ECO:0000313" key="6">
    <source>
        <dbReference type="EMBL" id="EXI67185.1"/>
    </source>
</evidence>
<evidence type="ECO:0000256" key="1">
    <source>
        <dbReference type="ARBA" id="ARBA00022598"/>
    </source>
</evidence>
<dbReference type="Gene3D" id="3.40.50.20">
    <property type="match status" value="1"/>
</dbReference>
<sequence length="375" mass="40595">MRKALILGTGAAQLDAIRHLRDSGWWVIACSYLREGPGLGLAQQFRQIDITDVPALEDLARSERVDLVYSVGSDLAMPAVARVAAALGLRSFIWPALADLTQNKVRLRDYLQRRDLSPVNYRQLRRRADAVGWDHFPAIVKPADSQGQRGVCRADSMRELLACLPPALAASRSATAIVEELIEGPEVSANVFVVGGTIVVNELSDRLVVAGFPGGIPRGHVLPARCASEAALAQARALAAQCVHALGIENGPVYLQMKITACGPRIIEITPRLDGCHIWRLIREARGIDLLAASFQLLADEPLRALDGPRRAEHLSLHFFQQPPGGLFARAAHPTPGTALYSEFYLQDGKAVTPINGHLEKVGYCLLPEAACALP</sequence>
<protein>
    <submittedName>
        <fullName evidence="6">Phosphoribosylamine--glycine ligase</fullName>
        <ecNumber evidence="6">6.3.4.13</ecNumber>
    </submittedName>
</protein>
<proteinExistence type="predicted"/>
<organism evidence="6 7">
    <name type="scientific">Candidatus Accumulibacter adjunctus</name>
    <dbReference type="NCBI Taxonomy" id="1454001"/>
    <lineage>
        <taxon>Bacteria</taxon>
        <taxon>Pseudomonadati</taxon>
        <taxon>Pseudomonadota</taxon>
        <taxon>Betaproteobacteria</taxon>
        <taxon>Candidatus Accumulibacter</taxon>
    </lineage>
</organism>
<dbReference type="SUPFAM" id="SSF56059">
    <property type="entry name" value="Glutathione synthetase ATP-binding domain-like"/>
    <property type="match status" value="1"/>
</dbReference>
<dbReference type="Pfam" id="PF13535">
    <property type="entry name" value="ATP-grasp_4"/>
    <property type="match status" value="1"/>
</dbReference>
<dbReference type="EMBL" id="JFAX01000012">
    <property type="protein sequence ID" value="EXI67185.1"/>
    <property type="molecule type" value="Genomic_DNA"/>
</dbReference>
<dbReference type="Proteomes" id="UP000020218">
    <property type="component" value="Unassembled WGS sequence"/>
</dbReference>
<dbReference type="PANTHER" id="PTHR43585:SF2">
    <property type="entry name" value="ATP-GRASP ENZYME FSQD"/>
    <property type="match status" value="1"/>
</dbReference>
<dbReference type="InterPro" id="IPR052032">
    <property type="entry name" value="ATP-dep_AA_Ligase"/>
</dbReference>